<dbReference type="RefSeq" id="WP_101907418.1">
    <property type="nucleotide sequence ID" value="NZ_OENE01000015.1"/>
</dbReference>
<evidence type="ECO:0008006" key="3">
    <source>
        <dbReference type="Google" id="ProtNLM"/>
    </source>
</evidence>
<evidence type="ECO:0000313" key="1">
    <source>
        <dbReference type="EMBL" id="SOU88929.1"/>
    </source>
</evidence>
<gene>
    <name evidence="1" type="ORF">TNO010_220375</name>
</gene>
<organism evidence="1 2">
    <name type="scientific">Tenacibaculum finnmarkense genomovar ulcerans</name>
    <dbReference type="NCBI Taxonomy" id="2781388"/>
    <lineage>
        <taxon>Bacteria</taxon>
        <taxon>Pseudomonadati</taxon>
        <taxon>Bacteroidota</taxon>
        <taxon>Flavobacteriia</taxon>
        <taxon>Flavobacteriales</taxon>
        <taxon>Flavobacteriaceae</taxon>
        <taxon>Tenacibaculum</taxon>
        <taxon>Tenacibaculum finnmarkense</taxon>
    </lineage>
</organism>
<name>A0A2I2M8Q9_9FLAO</name>
<dbReference type="Proteomes" id="UP000490060">
    <property type="component" value="Unassembled WGS sequence"/>
</dbReference>
<reference evidence="1 2" key="1">
    <citation type="submission" date="2017-11" db="EMBL/GenBank/DDBJ databases">
        <authorList>
            <person name="Duchaud E."/>
        </authorList>
    </citation>
    <scope>NUCLEOTIDE SEQUENCE [LARGE SCALE GENOMIC DNA]</scope>
    <source>
        <strain evidence="1 2">TNO010</strain>
    </source>
</reference>
<dbReference type="EMBL" id="OENE01000015">
    <property type="protein sequence ID" value="SOU88929.1"/>
    <property type="molecule type" value="Genomic_DNA"/>
</dbReference>
<proteinExistence type="predicted"/>
<dbReference type="AlphaFoldDB" id="A0A2I2M8Q9"/>
<evidence type="ECO:0000313" key="2">
    <source>
        <dbReference type="Proteomes" id="UP000490060"/>
    </source>
</evidence>
<accession>A0A2I2M8Q9</accession>
<sequence length="74" mass="8424">MNISELKKQLPAHGINEISKLSGLHIATVNRFFYGRKVKSETEMKLITATTDFFKSEKERKANALKELNEVVNS</sequence>
<protein>
    <recommendedName>
        <fullName evidence="3">DNA-binding protein</fullName>
    </recommendedName>
</protein>